<dbReference type="RefSeq" id="WP_233731916.1">
    <property type="nucleotide sequence ID" value="NZ_JAJVCN010000004.1"/>
</dbReference>
<evidence type="ECO:0000256" key="1">
    <source>
        <dbReference type="ARBA" id="ARBA00023125"/>
    </source>
</evidence>
<evidence type="ECO:0000259" key="3">
    <source>
        <dbReference type="PROSITE" id="PS51755"/>
    </source>
</evidence>
<dbReference type="InterPro" id="IPR016032">
    <property type="entry name" value="Sig_transdc_resp-reg_C-effctor"/>
</dbReference>
<reference evidence="4 5" key="1">
    <citation type="submission" date="2021-12" db="EMBL/GenBank/DDBJ databases">
        <title>Genome sequence of Kibdelosporangium philippinense ATCC 49844.</title>
        <authorList>
            <person name="Fedorov E.A."/>
            <person name="Omeragic M."/>
            <person name="Shalygina K.F."/>
            <person name="Maclea K.S."/>
        </authorList>
    </citation>
    <scope>NUCLEOTIDE SEQUENCE [LARGE SCALE GENOMIC DNA]</scope>
    <source>
        <strain evidence="4 5">ATCC 49844</strain>
    </source>
</reference>
<evidence type="ECO:0000313" key="5">
    <source>
        <dbReference type="Proteomes" id="UP001521150"/>
    </source>
</evidence>
<dbReference type="Gene3D" id="1.10.10.10">
    <property type="entry name" value="Winged helix-like DNA-binding domain superfamily/Winged helix DNA-binding domain"/>
    <property type="match status" value="1"/>
</dbReference>
<dbReference type="PANTHER" id="PTHR35807:SF1">
    <property type="entry name" value="TRANSCRIPTIONAL REGULATOR REDD"/>
    <property type="match status" value="1"/>
</dbReference>
<dbReference type="EMBL" id="JAJVCN010000004">
    <property type="protein sequence ID" value="MCE7010312.1"/>
    <property type="molecule type" value="Genomic_DNA"/>
</dbReference>
<feature type="DNA-binding region" description="OmpR/PhoB-type" evidence="2">
    <location>
        <begin position="1"/>
        <end position="74"/>
    </location>
</feature>
<name>A0ABS8ZRT2_9PSEU</name>
<gene>
    <name evidence="4" type="ORF">LWC34_47045</name>
</gene>
<evidence type="ECO:0000256" key="2">
    <source>
        <dbReference type="PROSITE-ProRule" id="PRU01091"/>
    </source>
</evidence>
<sequence length="74" mass="7915">MRILGPVDVTVNGIPRPVRGLRRKAVLAVLALRAGEIVSADRLTDVVWDEEAPRTAANTLQSHVSYLRGVLGAG</sequence>
<organism evidence="4 5">
    <name type="scientific">Kibdelosporangium philippinense</name>
    <dbReference type="NCBI Taxonomy" id="211113"/>
    <lineage>
        <taxon>Bacteria</taxon>
        <taxon>Bacillati</taxon>
        <taxon>Actinomycetota</taxon>
        <taxon>Actinomycetes</taxon>
        <taxon>Pseudonocardiales</taxon>
        <taxon>Pseudonocardiaceae</taxon>
        <taxon>Kibdelosporangium</taxon>
    </lineage>
</organism>
<keyword evidence="5" id="KW-1185">Reference proteome</keyword>
<feature type="domain" description="OmpR/PhoB-type" evidence="3">
    <location>
        <begin position="1"/>
        <end position="74"/>
    </location>
</feature>
<dbReference type="PROSITE" id="PS51755">
    <property type="entry name" value="OMPR_PHOB"/>
    <property type="match status" value="1"/>
</dbReference>
<proteinExistence type="predicted"/>
<dbReference type="SUPFAM" id="SSF46894">
    <property type="entry name" value="C-terminal effector domain of the bipartite response regulators"/>
    <property type="match status" value="1"/>
</dbReference>
<protein>
    <submittedName>
        <fullName evidence="4">Helix-turn-helix domain-containing protein</fullName>
    </submittedName>
</protein>
<dbReference type="InterPro" id="IPR051677">
    <property type="entry name" value="AfsR-DnrI-RedD_regulator"/>
</dbReference>
<keyword evidence="1 2" id="KW-0238">DNA-binding</keyword>
<comment type="caution">
    <text evidence="4">The sequence shown here is derived from an EMBL/GenBank/DDBJ whole genome shotgun (WGS) entry which is preliminary data.</text>
</comment>
<dbReference type="InterPro" id="IPR001867">
    <property type="entry name" value="OmpR/PhoB-type_DNA-bd"/>
</dbReference>
<dbReference type="Proteomes" id="UP001521150">
    <property type="component" value="Unassembled WGS sequence"/>
</dbReference>
<evidence type="ECO:0000313" key="4">
    <source>
        <dbReference type="EMBL" id="MCE7010312.1"/>
    </source>
</evidence>
<dbReference type="Pfam" id="PF00486">
    <property type="entry name" value="Trans_reg_C"/>
    <property type="match status" value="1"/>
</dbReference>
<dbReference type="InterPro" id="IPR036388">
    <property type="entry name" value="WH-like_DNA-bd_sf"/>
</dbReference>
<dbReference type="PANTHER" id="PTHR35807">
    <property type="entry name" value="TRANSCRIPTIONAL REGULATOR REDD-RELATED"/>
    <property type="match status" value="1"/>
</dbReference>
<accession>A0ABS8ZRT2</accession>